<evidence type="ECO:0000313" key="1">
    <source>
        <dbReference type="EMBL" id="CAG8524383.1"/>
    </source>
</evidence>
<dbReference type="AlphaFoldDB" id="A0A9N9ABE7"/>
<gene>
    <name evidence="1" type="ORF">RFULGI_LOCUS3504</name>
</gene>
<accession>A0A9N9ABE7</accession>
<evidence type="ECO:0000313" key="2">
    <source>
        <dbReference type="Proteomes" id="UP000789396"/>
    </source>
</evidence>
<comment type="caution">
    <text evidence="1">The sequence shown here is derived from an EMBL/GenBank/DDBJ whole genome shotgun (WGS) entry which is preliminary data.</text>
</comment>
<sequence>MSSSLAIEALNSIQLKELIDNRKSYTKTYRADESAVKYVKSMTNENMKEDNEVEVSLIAKLLNVDKKEIHDKDKIAKVLKGENGIWMTVAGKNKKE</sequence>
<reference evidence="1" key="1">
    <citation type="submission" date="2021-06" db="EMBL/GenBank/DDBJ databases">
        <authorList>
            <person name="Kallberg Y."/>
            <person name="Tangrot J."/>
            <person name="Rosling A."/>
        </authorList>
    </citation>
    <scope>NUCLEOTIDE SEQUENCE</scope>
    <source>
        <strain evidence="1">IN212</strain>
    </source>
</reference>
<keyword evidence="2" id="KW-1185">Reference proteome</keyword>
<dbReference type="Proteomes" id="UP000789396">
    <property type="component" value="Unassembled WGS sequence"/>
</dbReference>
<name>A0A9N9ABE7_9GLOM</name>
<proteinExistence type="predicted"/>
<organism evidence="1 2">
    <name type="scientific">Racocetra fulgida</name>
    <dbReference type="NCBI Taxonomy" id="60492"/>
    <lineage>
        <taxon>Eukaryota</taxon>
        <taxon>Fungi</taxon>
        <taxon>Fungi incertae sedis</taxon>
        <taxon>Mucoromycota</taxon>
        <taxon>Glomeromycotina</taxon>
        <taxon>Glomeromycetes</taxon>
        <taxon>Diversisporales</taxon>
        <taxon>Gigasporaceae</taxon>
        <taxon>Racocetra</taxon>
    </lineage>
</organism>
<protein>
    <submittedName>
        <fullName evidence="1">11399_t:CDS:1</fullName>
    </submittedName>
</protein>
<dbReference type="OrthoDB" id="10366436at2759"/>
<feature type="non-terminal residue" evidence="1">
    <location>
        <position position="96"/>
    </location>
</feature>
<dbReference type="EMBL" id="CAJVPZ010003080">
    <property type="protein sequence ID" value="CAG8524383.1"/>
    <property type="molecule type" value="Genomic_DNA"/>
</dbReference>